<keyword evidence="3" id="KW-1185">Reference proteome</keyword>
<evidence type="ECO:0000256" key="1">
    <source>
        <dbReference type="SAM" id="Coils"/>
    </source>
</evidence>
<protein>
    <recommendedName>
        <fullName evidence="4">WD40 repeat</fullName>
    </recommendedName>
</protein>
<organism evidence="2 3">
    <name type="scientific">Anaerocolumna aminovalerica</name>
    <dbReference type="NCBI Taxonomy" id="1527"/>
    <lineage>
        <taxon>Bacteria</taxon>
        <taxon>Bacillati</taxon>
        <taxon>Bacillota</taxon>
        <taxon>Clostridia</taxon>
        <taxon>Lachnospirales</taxon>
        <taxon>Lachnospiraceae</taxon>
        <taxon>Anaerocolumna</taxon>
    </lineage>
</organism>
<dbReference type="RefSeq" id="WP_242960891.1">
    <property type="nucleotide sequence ID" value="NZ_BAABFM010000072.1"/>
</dbReference>
<dbReference type="AlphaFoldDB" id="A0A1I5E8V7"/>
<dbReference type="Proteomes" id="UP000198806">
    <property type="component" value="Unassembled WGS sequence"/>
</dbReference>
<reference evidence="2 3" key="1">
    <citation type="submission" date="2016-10" db="EMBL/GenBank/DDBJ databases">
        <authorList>
            <person name="de Groot N.N."/>
        </authorList>
    </citation>
    <scope>NUCLEOTIDE SEQUENCE [LARGE SCALE GENOMIC DNA]</scope>
    <source>
        <strain evidence="2 3">DSM 1283</strain>
    </source>
</reference>
<feature type="coiled-coil region" evidence="1">
    <location>
        <begin position="6"/>
        <end position="33"/>
    </location>
</feature>
<gene>
    <name evidence="2" type="ORF">SAMN04489757_10897</name>
</gene>
<evidence type="ECO:0000313" key="3">
    <source>
        <dbReference type="Proteomes" id="UP000198806"/>
    </source>
</evidence>
<name>A0A1I5E8V7_9FIRM</name>
<dbReference type="InterPro" id="IPR036322">
    <property type="entry name" value="WD40_repeat_dom_sf"/>
</dbReference>
<accession>A0A1I5E8V7</accession>
<evidence type="ECO:0008006" key="4">
    <source>
        <dbReference type="Google" id="ProtNLM"/>
    </source>
</evidence>
<dbReference type="STRING" id="1527.SAMN04489757_10897"/>
<evidence type="ECO:0000313" key="2">
    <source>
        <dbReference type="EMBL" id="SFO07989.1"/>
    </source>
</evidence>
<proteinExistence type="predicted"/>
<keyword evidence="1" id="KW-0175">Coiled coil</keyword>
<dbReference type="EMBL" id="FOWD01000008">
    <property type="protein sequence ID" value="SFO07989.1"/>
    <property type="molecule type" value="Genomic_DNA"/>
</dbReference>
<dbReference type="SUPFAM" id="SSF50978">
    <property type="entry name" value="WD40 repeat-like"/>
    <property type="match status" value="1"/>
</dbReference>
<sequence length="416" mass="47974">MSIKMKKGLLADGKKFKEEVEKLRKKLDECQGNGYLEEGFEEELEKLLQTEETLLTGLIPYYRVYANNFRKISMKISPIKQLGAFSFDSFLQTSLQVNENLFITSSVDRKVQFFYIDTEVDSSNHKQMEGEWSPPIKEIKETISFIYKLNDKEILLLGVRGGCYLLSSDNFDKLPNVDGQIEVKRIQADSDLNGFGRCFPIGDGLFLVENGDEALRLFEIIKVNEEYRLISHKDMDCMISNWTTLGKIKDDYFAVGTKTGKLNFLKYKNKQLTITEEVDLLDDEIRQIKCLEDEDGSRNSLIVTGNKGQLKVLSFYEDSKDIKMELDNLKGNLFDVQSIKGTAVIVSEDGILYLLEENFGDWKLNEEATMKDIFFTDVFKLGISKYLVMDIEGKLNLLYIDRINTPKDLWNMPLYR</sequence>